<evidence type="ECO:0000313" key="3">
    <source>
        <dbReference type="EMBL" id="KAJ9158917.1"/>
    </source>
</evidence>
<protein>
    <recommendedName>
        <fullName evidence="2">DC1 domain-containing protein</fullName>
    </recommendedName>
</protein>
<dbReference type="PANTHER" id="PTHR37807:SF4">
    <property type="entry name" value="DC1 DOMAIN-CONTAINING PROTEIN"/>
    <property type="match status" value="1"/>
</dbReference>
<dbReference type="EMBL" id="JARPOI010000014">
    <property type="protein sequence ID" value="KAJ9158917.1"/>
    <property type="molecule type" value="Genomic_DNA"/>
</dbReference>
<comment type="caution">
    <text evidence="3">The sequence shown here is derived from an EMBL/GenBank/DDBJ whole genome shotgun (WGS) entry which is preliminary data.</text>
</comment>
<name>A0ABQ9L2J9_HEVBR</name>
<dbReference type="SUPFAM" id="SSF57889">
    <property type="entry name" value="Cysteine-rich domain"/>
    <property type="match status" value="2"/>
</dbReference>
<evidence type="ECO:0000313" key="4">
    <source>
        <dbReference type="Proteomes" id="UP001174677"/>
    </source>
</evidence>
<keyword evidence="1" id="KW-0677">Repeat</keyword>
<sequence>MEVANSGEQKQLKLPVIIAIRGSLNNQQSEIAYKLAMSLNHPLIDERDISQMIPDLQNPLLTPSTTATSTSFSKDLSFKLAIQISSTLLLLKFPVIINTSLSEIYHFELLLQLAASKEALLIIIDCSSDQINPFLDNDYRAKHVRFFSISMMETFDVERFVPKILGAVENYEAVHLQDPKGGGEGSKFEVFDPSQDSKMMPDLSLLTEAHAHEFSFTEEPKIGSNELHCNHCQNVISGPIYQCVECDEFILHKACAELSTDLEVISKSCLFYINPKPSYYNFPVTYKCKVCEAYSSKCNNCLLQTHIRCGVLPTICRHERHEHPLSFVIMPFWFDYEYKCYECDKFGKFIGYKCFGCCLDFHTSCAISKRESRDVVPPKMTSKIIGGQPTESALQEAYAFRREMIKKAIGAGHLRNK</sequence>
<accession>A0ABQ9L2J9</accession>
<reference evidence="3" key="1">
    <citation type="journal article" date="2023" name="Plant Biotechnol. J.">
        <title>Chromosome-level wild Hevea brasiliensis genome provides new tools for genomic-assisted breeding and valuable loci to elevate rubber yield.</title>
        <authorList>
            <person name="Cheng H."/>
            <person name="Song X."/>
            <person name="Hu Y."/>
            <person name="Wu T."/>
            <person name="Yang Q."/>
            <person name="An Z."/>
            <person name="Feng S."/>
            <person name="Deng Z."/>
            <person name="Wu W."/>
            <person name="Zeng X."/>
            <person name="Tu M."/>
            <person name="Wang X."/>
            <person name="Huang H."/>
        </authorList>
    </citation>
    <scope>NUCLEOTIDE SEQUENCE</scope>
    <source>
        <strain evidence="3">MT/VB/25A 57/8</strain>
    </source>
</reference>
<dbReference type="InterPro" id="IPR046349">
    <property type="entry name" value="C1-like_sf"/>
</dbReference>
<dbReference type="InterPro" id="IPR004146">
    <property type="entry name" value="DC1"/>
</dbReference>
<evidence type="ECO:0000256" key="1">
    <source>
        <dbReference type="ARBA" id="ARBA00022737"/>
    </source>
</evidence>
<keyword evidence="4" id="KW-1185">Reference proteome</keyword>
<proteinExistence type="predicted"/>
<dbReference type="Pfam" id="PF03107">
    <property type="entry name" value="C1_2"/>
    <property type="match status" value="1"/>
</dbReference>
<organism evidence="3 4">
    <name type="scientific">Hevea brasiliensis</name>
    <name type="common">Para rubber tree</name>
    <name type="synonym">Siphonia brasiliensis</name>
    <dbReference type="NCBI Taxonomy" id="3981"/>
    <lineage>
        <taxon>Eukaryota</taxon>
        <taxon>Viridiplantae</taxon>
        <taxon>Streptophyta</taxon>
        <taxon>Embryophyta</taxon>
        <taxon>Tracheophyta</taxon>
        <taxon>Spermatophyta</taxon>
        <taxon>Magnoliopsida</taxon>
        <taxon>eudicotyledons</taxon>
        <taxon>Gunneridae</taxon>
        <taxon>Pentapetalae</taxon>
        <taxon>rosids</taxon>
        <taxon>fabids</taxon>
        <taxon>Malpighiales</taxon>
        <taxon>Euphorbiaceae</taxon>
        <taxon>Crotonoideae</taxon>
        <taxon>Micrandreae</taxon>
        <taxon>Hevea</taxon>
    </lineage>
</organism>
<gene>
    <name evidence="3" type="ORF">P3X46_024460</name>
</gene>
<evidence type="ECO:0000259" key="2">
    <source>
        <dbReference type="Pfam" id="PF03107"/>
    </source>
</evidence>
<dbReference type="PANTHER" id="PTHR37807">
    <property type="entry name" value="OS07G0160300 PROTEIN"/>
    <property type="match status" value="1"/>
</dbReference>
<feature type="domain" description="DC1" evidence="2">
    <location>
        <begin position="210"/>
        <end position="256"/>
    </location>
</feature>
<dbReference type="Proteomes" id="UP001174677">
    <property type="component" value="Chromosome 14"/>
</dbReference>